<dbReference type="Gene3D" id="3.30.410.10">
    <property type="entry name" value="Cholesterol Oxidase, domain 2"/>
    <property type="match status" value="1"/>
</dbReference>
<sequence length="177" mass="18292">MTLISMLPLSDNSEAGPSVLLVERAPLSSDRWTPDAATAQMPLRQLAAWSGCALPTSPASTSPGSRSTGGRARPTSPASTSSLRTPAACVLGLDGRQLGPAAAAAGLLTLTTTAIQRGGPIDMRDAIERAFTRMPMTDRPSPDGTLYSPEGYNLVSAALAKAGWTNVTANQTPDEKN</sequence>
<dbReference type="InterPro" id="IPR053208">
    <property type="entry name" value="GMC_Oxidoreductase_CD"/>
</dbReference>
<dbReference type="PANTHER" id="PTHR47190:SF2">
    <property type="entry name" value="CELLOBIOSE DEHYDROGENASE (AFU_ORTHOLOGUE AFUA_2G17620)"/>
    <property type="match status" value="1"/>
</dbReference>
<proteinExistence type="predicted"/>
<feature type="region of interest" description="Disordered" evidence="1">
    <location>
        <begin position="54"/>
        <end position="83"/>
    </location>
</feature>
<evidence type="ECO:0000256" key="1">
    <source>
        <dbReference type="SAM" id="MobiDB-lite"/>
    </source>
</evidence>
<reference evidence="2 3" key="1">
    <citation type="submission" date="2023-01" db="EMBL/GenBank/DDBJ databases">
        <title>Analysis of 21 Apiospora genomes using comparative genomics revels a genus with tremendous synthesis potential of carbohydrate active enzymes and secondary metabolites.</title>
        <authorList>
            <person name="Sorensen T."/>
        </authorList>
    </citation>
    <scope>NUCLEOTIDE SEQUENCE [LARGE SCALE GENOMIC DNA]</scope>
    <source>
        <strain evidence="2 3">CBS 117206</strain>
    </source>
</reference>
<dbReference type="EMBL" id="JAQQWP010000008">
    <property type="protein sequence ID" value="KAK8106804.1"/>
    <property type="molecule type" value="Genomic_DNA"/>
</dbReference>
<gene>
    <name evidence="2" type="ORF">PG999_010163</name>
</gene>
<protein>
    <submittedName>
        <fullName evidence="2">Uncharacterized protein</fullName>
    </submittedName>
</protein>
<dbReference type="AlphaFoldDB" id="A0AAW0QN78"/>
<comment type="caution">
    <text evidence="2">The sequence shown here is derived from an EMBL/GenBank/DDBJ whole genome shotgun (WGS) entry which is preliminary data.</text>
</comment>
<accession>A0AAW0QN78</accession>
<feature type="compositionally biased region" description="Low complexity" evidence="1">
    <location>
        <begin position="55"/>
        <end position="76"/>
    </location>
</feature>
<dbReference type="PANTHER" id="PTHR47190">
    <property type="entry name" value="DEHYDROGENASE, PUTATIVE-RELATED"/>
    <property type="match status" value="1"/>
</dbReference>
<dbReference type="Proteomes" id="UP001392437">
    <property type="component" value="Unassembled WGS sequence"/>
</dbReference>
<evidence type="ECO:0000313" key="3">
    <source>
        <dbReference type="Proteomes" id="UP001392437"/>
    </source>
</evidence>
<organism evidence="2 3">
    <name type="scientific">Apiospora kogelbergensis</name>
    <dbReference type="NCBI Taxonomy" id="1337665"/>
    <lineage>
        <taxon>Eukaryota</taxon>
        <taxon>Fungi</taxon>
        <taxon>Dikarya</taxon>
        <taxon>Ascomycota</taxon>
        <taxon>Pezizomycotina</taxon>
        <taxon>Sordariomycetes</taxon>
        <taxon>Xylariomycetidae</taxon>
        <taxon>Amphisphaeriales</taxon>
        <taxon>Apiosporaceae</taxon>
        <taxon>Apiospora</taxon>
    </lineage>
</organism>
<keyword evidence="3" id="KW-1185">Reference proteome</keyword>
<name>A0AAW0QN78_9PEZI</name>
<evidence type="ECO:0000313" key="2">
    <source>
        <dbReference type="EMBL" id="KAK8106804.1"/>
    </source>
</evidence>